<dbReference type="EMBL" id="LOHF01000018">
    <property type="protein sequence ID" value="OUM72292.1"/>
    <property type="molecule type" value="Genomic_DNA"/>
</dbReference>
<organism evidence="2 3">
    <name type="scientific">Pseudomonas caspiana</name>
    <dbReference type="NCBI Taxonomy" id="1451454"/>
    <lineage>
        <taxon>Bacteria</taxon>
        <taxon>Pseudomonadati</taxon>
        <taxon>Pseudomonadota</taxon>
        <taxon>Gammaproteobacteria</taxon>
        <taxon>Pseudomonadales</taxon>
        <taxon>Pseudomonadaceae</taxon>
        <taxon>Pseudomonas</taxon>
    </lineage>
</organism>
<dbReference type="RefSeq" id="WP_087271339.1">
    <property type="nucleotide sequence ID" value="NZ_JBJGBV010000012.1"/>
</dbReference>
<evidence type="ECO:0000256" key="1">
    <source>
        <dbReference type="SAM" id="SignalP"/>
    </source>
</evidence>
<feature type="chain" id="PRO_5012441013" description="Halovibrin HvnA" evidence="1">
    <location>
        <begin position="20"/>
        <end position="304"/>
    </location>
</feature>
<dbReference type="AlphaFoldDB" id="A0A1Y3P0L6"/>
<sequence>MTKLHTLAFSLALAGCTSAGLEQTPSADIPIVKGMSLLGLGEATAEHLIKRYNDVATNCGAVSKPAFLCNGVIIRGTNYSPTRHSWDNSPANHTSGGVSFSYLRRDSKYTKLAYDYDNGYVFLPILYSGDKIQPEILCAFPIDAGTSARAEKGCGAYSGVAGSGPCQSQGIYTPLAWYNHYRAGASSRAHQCGFNVRDALNDGATAAFDAMIKGMALINVESFNTQNELRLAVWQDGLGRVLPLEAFFYVNSIPAGLSDAQNDQRDFKNMTGISLPIISLWLPRTPADQASFKYLPTDQVVIIP</sequence>
<gene>
    <name evidence="2" type="ORF">AUC60_19290</name>
</gene>
<feature type="signal peptide" evidence="1">
    <location>
        <begin position="1"/>
        <end position="19"/>
    </location>
</feature>
<dbReference type="PROSITE" id="PS51257">
    <property type="entry name" value="PROKAR_LIPOPROTEIN"/>
    <property type="match status" value="1"/>
</dbReference>
<protein>
    <recommendedName>
        <fullName evidence="4">Halovibrin HvnA</fullName>
    </recommendedName>
</protein>
<dbReference type="Proteomes" id="UP000195440">
    <property type="component" value="Unassembled WGS sequence"/>
</dbReference>
<proteinExistence type="predicted"/>
<evidence type="ECO:0000313" key="3">
    <source>
        <dbReference type="Proteomes" id="UP000195440"/>
    </source>
</evidence>
<keyword evidence="3" id="KW-1185">Reference proteome</keyword>
<name>A0A1Y3P0L6_9PSED</name>
<accession>A0A1Y3P0L6</accession>
<dbReference type="OrthoDB" id="6766953at2"/>
<evidence type="ECO:0000313" key="2">
    <source>
        <dbReference type="EMBL" id="OUM72292.1"/>
    </source>
</evidence>
<reference evidence="2 3" key="1">
    <citation type="journal article" date="2017" name="Syst. Appl. Microbiol.">
        <title>Pseudomonas caspiana sp. nov., a citrus pathogen in the Pseudomonas syringae phylogenetic group.</title>
        <authorList>
            <person name="Busquets A."/>
            <person name="Gomila M."/>
            <person name="Beiki F."/>
            <person name="Mulet M."/>
            <person name="Rahimian H."/>
            <person name="Garcia-Valdes E."/>
            <person name="Lalucat J."/>
        </authorList>
    </citation>
    <scope>NUCLEOTIDE SEQUENCE [LARGE SCALE GENOMIC DNA]</scope>
    <source>
        <strain evidence="2 3">FBF102</strain>
    </source>
</reference>
<keyword evidence="1" id="KW-0732">Signal</keyword>
<evidence type="ECO:0008006" key="4">
    <source>
        <dbReference type="Google" id="ProtNLM"/>
    </source>
</evidence>
<comment type="caution">
    <text evidence="2">The sequence shown here is derived from an EMBL/GenBank/DDBJ whole genome shotgun (WGS) entry which is preliminary data.</text>
</comment>